<evidence type="ECO:0000256" key="2">
    <source>
        <dbReference type="ARBA" id="ARBA00022692"/>
    </source>
</evidence>
<keyword evidence="6" id="KW-0808">Transferase</keyword>
<protein>
    <submittedName>
        <fullName evidence="6">UDP-N-acetylglucosamine transferase subunit alg14</fullName>
    </submittedName>
</protein>
<name>I4I6D4_MICAE</name>
<reference evidence="6 7" key="1">
    <citation type="submission" date="2012-04" db="EMBL/GenBank/DDBJ databases">
        <authorList>
            <person name="Genoscope - CEA"/>
        </authorList>
    </citation>
    <scope>NUCLEOTIDE SEQUENCE [LARGE SCALE GENOMIC DNA]</scope>
    <source>
        <strain evidence="6 7">9809</strain>
    </source>
</reference>
<dbReference type="PANTHER" id="PTHR12154:SF4">
    <property type="entry name" value="UDP-N-ACETYLGLUCOSAMINE TRANSFERASE SUBUNIT ALG14 HOMOLOG"/>
    <property type="match status" value="1"/>
</dbReference>
<dbReference type="GO" id="GO:0004577">
    <property type="term" value="F:N-acetylglucosaminyldiphosphodolichol N-acetylglucosaminyltransferase activity"/>
    <property type="evidence" value="ECO:0007669"/>
    <property type="project" value="TreeGrafter"/>
</dbReference>
<dbReference type="PANTHER" id="PTHR12154">
    <property type="entry name" value="GLYCOSYL TRANSFERASE-RELATED"/>
    <property type="match status" value="1"/>
</dbReference>
<keyword evidence="2" id="KW-0812">Transmembrane</keyword>
<dbReference type="HOGENOM" id="CLU_3063428_0_0_3"/>
<sequence>MGKLLGCKTVFVESFTRVEALSLSARLAQPFLDVIYVQWEQLKQRYAKTEMVN</sequence>
<organism evidence="6 7">
    <name type="scientific">Microcystis aeruginosa PCC 9809</name>
    <dbReference type="NCBI Taxonomy" id="1160285"/>
    <lineage>
        <taxon>Bacteria</taxon>
        <taxon>Bacillati</taxon>
        <taxon>Cyanobacteriota</taxon>
        <taxon>Cyanophyceae</taxon>
        <taxon>Oscillatoriophycideae</taxon>
        <taxon>Chroococcales</taxon>
        <taxon>Microcystaceae</taxon>
        <taxon>Microcystis</taxon>
    </lineage>
</organism>
<evidence type="ECO:0000256" key="4">
    <source>
        <dbReference type="ARBA" id="ARBA00022989"/>
    </source>
</evidence>
<evidence type="ECO:0000313" key="6">
    <source>
        <dbReference type="EMBL" id="CCI29858.1"/>
    </source>
</evidence>
<dbReference type="Pfam" id="PF08660">
    <property type="entry name" value="Alg14"/>
    <property type="match status" value="1"/>
</dbReference>
<keyword evidence="5" id="KW-0472">Membrane</keyword>
<dbReference type="Proteomes" id="UP000004775">
    <property type="component" value="Unassembled WGS sequence"/>
</dbReference>
<gene>
    <name evidence="6" type="ORF">MICAH_6510001</name>
</gene>
<keyword evidence="4" id="KW-1133">Transmembrane helix</keyword>
<evidence type="ECO:0000256" key="5">
    <source>
        <dbReference type="ARBA" id="ARBA00023136"/>
    </source>
</evidence>
<evidence type="ECO:0000256" key="1">
    <source>
        <dbReference type="ARBA" id="ARBA00004389"/>
    </source>
</evidence>
<dbReference type="EMBL" id="CAIO01000614">
    <property type="protein sequence ID" value="CCI29858.1"/>
    <property type="molecule type" value="Genomic_DNA"/>
</dbReference>
<accession>I4I6D4</accession>
<dbReference type="AlphaFoldDB" id="I4I6D4"/>
<comment type="caution">
    <text evidence="6">The sequence shown here is derived from an EMBL/GenBank/DDBJ whole genome shotgun (WGS) entry which is preliminary data.</text>
</comment>
<dbReference type="InterPro" id="IPR013969">
    <property type="entry name" value="Oligosacch_biosynth_Alg14"/>
</dbReference>
<dbReference type="GO" id="GO:0006488">
    <property type="term" value="P:dolichol-linked oligosaccharide biosynthetic process"/>
    <property type="evidence" value="ECO:0007669"/>
    <property type="project" value="InterPro"/>
</dbReference>
<proteinExistence type="predicted"/>
<keyword evidence="3" id="KW-0256">Endoplasmic reticulum</keyword>
<evidence type="ECO:0000313" key="7">
    <source>
        <dbReference type="Proteomes" id="UP000004775"/>
    </source>
</evidence>
<comment type="subcellular location">
    <subcellularLocation>
        <location evidence="1">Endoplasmic reticulum membrane</location>
        <topology evidence="1">Single-pass membrane protein</topology>
    </subcellularLocation>
</comment>
<evidence type="ECO:0000256" key="3">
    <source>
        <dbReference type="ARBA" id="ARBA00022824"/>
    </source>
</evidence>